<dbReference type="SUPFAM" id="SSF54909">
    <property type="entry name" value="Dimeric alpha+beta barrel"/>
    <property type="match status" value="1"/>
</dbReference>
<dbReference type="PANTHER" id="PTHR40624:SF1">
    <property type="entry name" value="BIOSYNTHESIS MONOOXYGENASE, PUTATIVE (AFU_ORTHOLOGUE AFUA_1G12025)-RELATED"/>
    <property type="match status" value="1"/>
</dbReference>
<dbReference type="eggNOG" id="ENOG502S8KK">
    <property type="taxonomic scope" value="Eukaryota"/>
</dbReference>
<dbReference type="RefSeq" id="XP_658671.1">
    <property type="nucleotide sequence ID" value="XM_653579.1"/>
</dbReference>
<organism evidence="2 3">
    <name type="scientific">Emericella nidulans (strain FGSC A4 / ATCC 38163 / CBS 112.46 / NRRL 194 / M139)</name>
    <name type="common">Aspergillus nidulans</name>
    <dbReference type="NCBI Taxonomy" id="227321"/>
    <lineage>
        <taxon>Eukaryota</taxon>
        <taxon>Fungi</taxon>
        <taxon>Dikarya</taxon>
        <taxon>Ascomycota</taxon>
        <taxon>Pezizomycotina</taxon>
        <taxon>Eurotiomycetes</taxon>
        <taxon>Eurotiomycetidae</taxon>
        <taxon>Eurotiales</taxon>
        <taxon>Aspergillaceae</taxon>
        <taxon>Aspergillus</taxon>
        <taxon>Aspergillus subgen. Nidulantes</taxon>
    </lineage>
</organism>
<keyword evidence="2" id="KW-0560">Oxidoreductase</keyword>
<gene>
    <name evidence="2" type="ORF">ANIA_01067</name>
</gene>
<name>Q5BEG3_EMENI</name>
<feature type="domain" description="ABM" evidence="1">
    <location>
        <begin position="6"/>
        <end position="94"/>
    </location>
</feature>
<dbReference type="GeneID" id="2876846"/>
<accession>Q5BEG3</accession>
<dbReference type="EMBL" id="BN001308">
    <property type="protein sequence ID" value="CBF88219.1"/>
    <property type="molecule type" value="Genomic_DNA"/>
</dbReference>
<keyword evidence="2" id="KW-0503">Monooxygenase</keyword>
<dbReference type="AlphaFoldDB" id="Q5BEG3"/>
<dbReference type="Proteomes" id="UP000000560">
    <property type="component" value="Chromosome VIII"/>
</dbReference>
<dbReference type="OMA" id="VFIEKYT"/>
<dbReference type="GO" id="GO:0004497">
    <property type="term" value="F:monooxygenase activity"/>
    <property type="evidence" value="ECO:0007669"/>
    <property type="project" value="UniProtKB-KW"/>
</dbReference>
<evidence type="ECO:0000313" key="3">
    <source>
        <dbReference type="Proteomes" id="UP000000560"/>
    </source>
</evidence>
<dbReference type="PANTHER" id="PTHR40624">
    <property type="entry name" value="BIOSYNTHESIS MONOOXYGENASE, PUTATIVE (AFU_ORTHOLOGUE AFUA_1G12025)-RELATED"/>
    <property type="match status" value="1"/>
</dbReference>
<dbReference type="PROSITE" id="PS51725">
    <property type="entry name" value="ABM"/>
    <property type="match status" value="1"/>
</dbReference>
<evidence type="ECO:0000259" key="1">
    <source>
        <dbReference type="PROSITE" id="PS51725"/>
    </source>
</evidence>
<dbReference type="KEGG" id="ani:ANIA_01067"/>
<dbReference type="InterPro" id="IPR007138">
    <property type="entry name" value="ABM_dom"/>
</dbReference>
<evidence type="ECO:0000313" key="2">
    <source>
        <dbReference type="EMBL" id="CBF88219.1"/>
    </source>
</evidence>
<proteinExistence type="predicted"/>
<dbReference type="Pfam" id="PF03992">
    <property type="entry name" value="ABM"/>
    <property type="match status" value="1"/>
</dbReference>
<dbReference type="InterPro" id="IPR011008">
    <property type="entry name" value="Dimeric_a/b-barrel"/>
</dbReference>
<dbReference type="HOGENOM" id="CLU_131496_9_3_1"/>
<keyword evidence="3" id="KW-1185">Reference proteome</keyword>
<dbReference type="InParanoid" id="Q5BEG3"/>
<dbReference type="OrthoDB" id="10011777at2759"/>
<protein>
    <submittedName>
        <fullName evidence="2">Antibiotic biosynthesis monooxygenase, putative (AFU_orthologue AFUA_1G12025)</fullName>
    </submittedName>
</protein>
<dbReference type="Gene3D" id="3.30.70.100">
    <property type="match status" value="1"/>
</dbReference>
<reference evidence="3" key="2">
    <citation type="journal article" date="2009" name="Fungal Genet. Biol.">
        <title>The 2008 update of the Aspergillus nidulans genome annotation: a community effort.</title>
        <authorList>
            <person name="Wortman J.R."/>
            <person name="Gilsenan J.M."/>
            <person name="Joardar V."/>
            <person name="Deegan J."/>
            <person name="Clutterbuck J."/>
            <person name="Andersen M.R."/>
            <person name="Archer D."/>
            <person name="Bencina M."/>
            <person name="Braus G."/>
            <person name="Coutinho P."/>
            <person name="von Dohren H."/>
            <person name="Doonan J."/>
            <person name="Driessen A.J."/>
            <person name="Durek P."/>
            <person name="Espeso E."/>
            <person name="Fekete E."/>
            <person name="Flipphi M."/>
            <person name="Estrada C.G."/>
            <person name="Geysens S."/>
            <person name="Goldman G."/>
            <person name="de Groot P.W."/>
            <person name="Hansen K."/>
            <person name="Harris S.D."/>
            <person name="Heinekamp T."/>
            <person name="Helmstaedt K."/>
            <person name="Henrissat B."/>
            <person name="Hofmann G."/>
            <person name="Homan T."/>
            <person name="Horio T."/>
            <person name="Horiuchi H."/>
            <person name="James S."/>
            <person name="Jones M."/>
            <person name="Karaffa L."/>
            <person name="Karanyi Z."/>
            <person name="Kato M."/>
            <person name="Keller N."/>
            <person name="Kelly D.E."/>
            <person name="Kiel J.A."/>
            <person name="Kim J.M."/>
            <person name="van der Klei I.J."/>
            <person name="Klis F.M."/>
            <person name="Kovalchuk A."/>
            <person name="Krasevec N."/>
            <person name="Kubicek C.P."/>
            <person name="Liu B."/>
            <person name="Maccabe A."/>
            <person name="Meyer V."/>
            <person name="Mirabito P."/>
            <person name="Miskei M."/>
            <person name="Mos M."/>
            <person name="Mullins J."/>
            <person name="Nelson D.R."/>
            <person name="Nielsen J."/>
            <person name="Oakley B.R."/>
            <person name="Osmani S.A."/>
            <person name="Pakula T."/>
            <person name="Paszewski A."/>
            <person name="Paulsen I."/>
            <person name="Pilsyk S."/>
            <person name="Pocsi I."/>
            <person name="Punt P.J."/>
            <person name="Ram A.F."/>
            <person name="Ren Q."/>
            <person name="Robellet X."/>
            <person name="Robson G."/>
            <person name="Seiboth B."/>
            <person name="van Solingen P."/>
            <person name="Specht T."/>
            <person name="Sun J."/>
            <person name="Taheri-Talesh N."/>
            <person name="Takeshita N."/>
            <person name="Ussery D."/>
            <person name="vanKuyk P.A."/>
            <person name="Visser H."/>
            <person name="van de Vondervoort P.J."/>
            <person name="de Vries R.P."/>
            <person name="Walton J."/>
            <person name="Xiang X."/>
            <person name="Xiong Y."/>
            <person name="Zeng A.P."/>
            <person name="Brandt B.W."/>
            <person name="Cornell M.J."/>
            <person name="van den Hondel C.A."/>
            <person name="Visser J."/>
            <person name="Oliver S.G."/>
            <person name="Turner G."/>
        </authorList>
    </citation>
    <scope>GENOME REANNOTATION</scope>
    <source>
        <strain evidence="3">FGSC A4 / ATCC 38163 / CBS 112.46 / NRRL 194 / M139</strain>
    </source>
</reference>
<dbReference type="VEuPathDB" id="FungiDB:AN1067"/>
<accession>C8VTN9</accession>
<sequence>MSSKELYNVVRLVPKPGKFNEVAEAFRTLSKYVEENEPKTQIYFALQPQGTEEFVLVEKYTDSQNLKEHASTAAFKQFSKAIGGWLAQAPEIKRAGFVAGFDGRTKAKL</sequence>
<reference evidence="3" key="1">
    <citation type="journal article" date="2005" name="Nature">
        <title>Sequencing of Aspergillus nidulans and comparative analysis with A. fumigatus and A. oryzae.</title>
        <authorList>
            <person name="Galagan J.E."/>
            <person name="Calvo S.E."/>
            <person name="Cuomo C."/>
            <person name="Ma L.J."/>
            <person name="Wortman J.R."/>
            <person name="Batzoglou S."/>
            <person name="Lee S.I."/>
            <person name="Basturkmen M."/>
            <person name="Spevak C.C."/>
            <person name="Clutterbuck J."/>
            <person name="Kapitonov V."/>
            <person name="Jurka J."/>
            <person name="Scazzocchio C."/>
            <person name="Farman M."/>
            <person name="Butler J."/>
            <person name="Purcell S."/>
            <person name="Harris S."/>
            <person name="Braus G.H."/>
            <person name="Draht O."/>
            <person name="Busch S."/>
            <person name="D'Enfert C."/>
            <person name="Bouchier C."/>
            <person name="Goldman G.H."/>
            <person name="Bell-Pedersen D."/>
            <person name="Griffiths-Jones S."/>
            <person name="Doonan J.H."/>
            <person name="Yu J."/>
            <person name="Vienken K."/>
            <person name="Pain A."/>
            <person name="Freitag M."/>
            <person name="Selker E.U."/>
            <person name="Archer D.B."/>
            <person name="Penalva M.A."/>
            <person name="Oakley B.R."/>
            <person name="Momany M."/>
            <person name="Tanaka T."/>
            <person name="Kumagai T."/>
            <person name="Asai K."/>
            <person name="Machida M."/>
            <person name="Nierman W.C."/>
            <person name="Denning D.W."/>
            <person name="Caddick M."/>
            <person name="Hynes M."/>
            <person name="Paoletti M."/>
            <person name="Fischer R."/>
            <person name="Miller B."/>
            <person name="Dyer P."/>
            <person name="Sachs M.S."/>
            <person name="Osmani S.A."/>
            <person name="Birren B.W."/>
        </authorList>
    </citation>
    <scope>NUCLEOTIDE SEQUENCE [LARGE SCALE GENOMIC DNA]</scope>
    <source>
        <strain evidence="3">FGSC A4 / ATCC 38163 / CBS 112.46 / NRRL 194 / M139</strain>
    </source>
</reference>